<dbReference type="Proteomes" id="UP000233524">
    <property type="component" value="Unassembled WGS sequence"/>
</dbReference>
<reference evidence="7 8" key="1">
    <citation type="journal article" date="2017" name="G3 (Bethesda)">
        <title>First Draft Genome Sequence of the Pathogenic Fungus Lomentospora prolificans (Formerly Scedosporium prolificans).</title>
        <authorList>
            <person name="Luo R."/>
            <person name="Zimin A."/>
            <person name="Workman R."/>
            <person name="Fan Y."/>
            <person name="Pertea G."/>
            <person name="Grossman N."/>
            <person name="Wear M.P."/>
            <person name="Jia B."/>
            <person name="Miller H."/>
            <person name="Casadevall A."/>
            <person name="Timp W."/>
            <person name="Zhang S.X."/>
            <person name="Salzberg S.L."/>
        </authorList>
    </citation>
    <scope>NUCLEOTIDE SEQUENCE [LARGE SCALE GENOMIC DNA]</scope>
    <source>
        <strain evidence="7 8">JHH-5317</strain>
    </source>
</reference>
<dbReference type="PRINTS" id="PR00370">
    <property type="entry name" value="FMOXYGENASE"/>
</dbReference>
<keyword evidence="8" id="KW-1185">Reference proteome</keyword>
<name>A0A2N3N0Y4_9PEZI</name>
<keyword evidence="4" id="KW-0521">NADP</keyword>
<dbReference type="InterPro" id="IPR020946">
    <property type="entry name" value="Flavin_mOase-like"/>
</dbReference>
<dbReference type="SUPFAM" id="SSF51905">
    <property type="entry name" value="FAD/NAD(P)-binding domain"/>
    <property type="match status" value="2"/>
</dbReference>
<evidence type="ECO:0000256" key="2">
    <source>
        <dbReference type="ARBA" id="ARBA00022630"/>
    </source>
</evidence>
<keyword evidence="3" id="KW-0274">FAD</keyword>
<dbReference type="GO" id="GO:0050661">
    <property type="term" value="F:NADP binding"/>
    <property type="evidence" value="ECO:0007669"/>
    <property type="project" value="InterPro"/>
</dbReference>
<keyword evidence="2" id="KW-0285">Flavoprotein</keyword>
<dbReference type="InterPro" id="IPR036188">
    <property type="entry name" value="FAD/NAD-bd_sf"/>
</dbReference>
<dbReference type="InterPro" id="IPR000960">
    <property type="entry name" value="Flavin_mOase"/>
</dbReference>
<comment type="caution">
    <text evidence="7">The sequence shown here is derived from an EMBL/GenBank/DDBJ whole genome shotgun (WGS) entry which is preliminary data.</text>
</comment>
<dbReference type="PANTHER" id="PTHR23023">
    <property type="entry name" value="DIMETHYLANILINE MONOOXYGENASE"/>
    <property type="match status" value="1"/>
</dbReference>
<proteinExistence type="inferred from homology"/>
<protein>
    <recommendedName>
        <fullName evidence="9">FAD/NAD(P)-binding domain-containing protein</fullName>
    </recommendedName>
</protein>
<dbReference type="GO" id="GO:0004499">
    <property type="term" value="F:N,N-dimethylaniline monooxygenase activity"/>
    <property type="evidence" value="ECO:0007669"/>
    <property type="project" value="InterPro"/>
</dbReference>
<feature type="compositionally biased region" description="Basic and acidic residues" evidence="6">
    <location>
        <begin position="461"/>
        <end position="473"/>
    </location>
</feature>
<dbReference type="InParanoid" id="A0A2N3N0Y4"/>
<evidence type="ECO:0008006" key="9">
    <source>
        <dbReference type="Google" id="ProtNLM"/>
    </source>
</evidence>
<evidence type="ECO:0000256" key="1">
    <source>
        <dbReference type="ARBA" id="ARBA00009183"/>
    </source>
</evidence>
<sequence>MDIRSVAIVGAGAAGAVAAAAFKAENYFEKIRVFERRETPGGTWIYDVNPRFNLGPRPGSLPPEIDPPILVPSELPQTTPPNQQERFSQTPIYNSLTTNVPDIAMSFSDAKFAYGPFTPHWVPRQYIENYFSIHKTDSYLVLNTTVERIVRIPPQVANTGQDKWRLSLRKYVPAQDVDVWWEEIFDAVVLANGHYSVPYIPWVTGLERYMERFPGRVSHSKTYREPLKYSSKRILIIGNSASGHDLSRDLLPHAQLPVFQSRRSKSRWEGDEPPAGIEWKPIVKEYLSSGRVLFEDDTYIDDIDAVIYCTGYKPSFPFWDSEMNGRPLYDYKSGKLVKSYMHTFFQDTTTLGIIGFPRVLTFRSFEYQAIVLARYFSGRNAMALPPVEQQEKWEKQRETRTRAERRKFHDISWDDGETFQYLGWLSRFAGLGTLTGDGRTPPALGKDLIWAVENILKYPRPRDGSDKQCEEHGNVTSQHSGSPDEEWVLIDPCEIAQ</sequence>
<dbReference type="InterPro" id="IPR050346">
    <property type="entry name" value="FMO-like"/>
</dbReference>
<dbReference type="Gene3D" id="3.50.50.60">
    <property type="entry name" value="FAD/NAD(P)-binding domain"/>
    <property type="match status" value="2"/>
</dbReference>
<feature type="region of interest" description="Disordered" evidence="6">
    <location>
        <begin position="461"/>
        <end position="487"/>
    </location>
</feature>
<organism evidence="7 8">
    <name type="scientific">Lomentospora prolificans</name>
    <dbReference type="NCBI Taxonomy" id="41688"/>
    <lineage>
        <taxon>Eukaryota</taxon>
        <taxon>Fungi</taxon>
        <taxon>Dikarya</taxon>
        <taxon>Ascomycota</taxon>
        <taxon>Pezizomycotina</taxon>
        <taxon>Sordariomycetes</taxon>
        <taxon>Hypocreomycetidae</taxon>
        <taxon>Microascales</taxon>
        <taxon>Microascaceae</taxon>
        <taxon>Lomentospora</taxon>
    </lineage>
</organism>
<gene>
    <name evidence="7" type="ORF">jhhlp_007930</name>
</gene>
<comment type="similarity">
    <text evidence="1">Belongs to the FMO family.</text>
</comment>
<evidence type="ECO:0000313" key="7">
    <source>
        <dbReference type="EMBL" id="PKS06096.1"/>
    </source>
</evidence>
<accession>A0A2N3N0Y4</accession>
<dbReference type="OrthoDB" id="66881at2759"/>
<keyword evidence="5" id="KW-0560">Oxidoreductase</keyword>
<dbReference type="EMBL" id="NLAX01001139">
    <property type="protein sequence ID" value="PKS06096.1"/>
    <property type="molecule type" value="Genomic_DNA"/>
</dbReference>
<dbReference type="GO" id="GO:0050660">
    <property type="term" value="F:flavin adenine dinucleotide binding"/>
    <property type="evidence" value="ECO:0007669"/>
    <property type="project" value="InterPro"/>
</dbReference>
<dbReference type="Pfam" id="PF00743">
    <property type="entry name" value="FMO-like"/>
    <property type="match status" value="2"/>
</dbReference>
<dbReference type="Pfam" id="PF13450">
    <property type="entry name" value="NAD_binding_8"/>
    <property type="match status" value="1"/>
</dbReference>
<evidence type="ECO:0000256" key="6">
    <source>
        <dbReference type="SAM" id="MobiDB-lite"/>
    </source>
</evidence>
<evidence type="ECO:0000256" key="4">
    <source>
        <dbReference type="ARBA" id="ARBA00022857"/>
    </source>
</evidence>
<evidence type="ECO:0000256" key="3">
    <source>
        <dbReference type="ARBA" id="ARBA00022827"/>
    </source>
</evidence>
<dbReference type="VEuPathDB" id="FungiDB:jhhlp_007930"/>
<dbReference type="AlphaFoldDB" id="A0A2N3N0Y4"/>
<evidence type="ECO:0000256" key="5">
    <source>
        <dbReference type="ARBA" id="ARBA00023002"/>
    </source>
</evidence>
<evidence type="ECO:0000313" key="8">
    <source>
        <dbReference type="Proteomes" id="UP000233524"/>
    </source>
</evidence>